<gene>
    <name evidence="1" type="ORF">TI39_contig4193g00009</name>
</gene>
<sequence length="258" mass="29647">MASDPAPPSKVFLGIGDDYNDWRSKIFYVVKSMSPPNPRTPGYESALTDHQRGQSGFRQRSFQAAIIIHSHVLIDILERVPDDDRMDAPRLLAHLKTRCKAYKFMEHTTEIRSLIYSFLPGFPTDKEILKAEEFISLGSEKGRIKIIPAVAQVCSDMRIEVSRAIFTNRVFSFRRVSQLRYHDIQGHRLKFLSHGWPMIITLTVDANNKIQLKEEVTPIKYHSAVREWSDKLRKQIISVNKKSHTTGGEALRQMVLDN</sequence>
<keyword evidence="2" id="KW-1185">Reference proteome</keyword>
<accession>A0A0F4GAP1</accession>
<organism evidence="1 2">
    <name type="scientific">Zymoseptoria brevis</name>
    <dbReference type="NCBI Taxonomy" id="1047168"/>
    <lineage>
        <taxon>Eukaryota</taxon>
        <taxon>Fungi</taxon>
        <taxon>Dikarya</taxon>
        <taxon>Ascomycota</taxon>
        <taxon>Pezizomycotina</taxon>
        <taxon>Dothideomycetes</taxon>
        <taxon>Dothideomycetidae</taxon>
        <taxon>Mycosphaerellales</taxon>
        <taxon>Mycosphaerellaceae</taxon>
        <taxon>Zymoseptoria</taxon>
    </lineage>
</organism>
<proteinExistence type="predicted"/>
<dbReference type="AlphaFoldDB" id="A0A0F4GAP1"/>
<protein>
    <submittedName>
        <fullName evidence="1">Uncharacterized protein</fullName>
    </submittedName>
</protein>
<evidence type="ECO:0000313" key="1">
    <source>
        <dbReference type="EMBL" id="KJX94446.1"/>
    </source>
</evidence>
<dbReference type="EMBL" id="LAFY01004152">
    <property type="protein sequence ID" value="KJX94446.1"/>
    <property type="molecule type" value="Genomic_DNA"/>
</dbReference>
<evidence type="ECO:0000313" key="2">
    <source>
        <dbReference type="Proteomes" id="UP000033647"/>
    </source>
</evidence>
<dbReference type="OrthoDB" id="10361409at2759"/>
<dbReference type="Proteomes" id="UP000033647">
    <property type="component" value="Unassembled WGS sequence"/>
</dbReference>
<comment type="caution">
    <text evidence="1">The sequence shown here is derived from an EMBL/GenBank/DDBJ whole genome shotgun (WGS) entry which is preliminary data.</text>
</comment>
<name>A0A0F4GAP1_9PEZI</name>
<reference evidence="1 2" key="1">
    <citation type="submission" date="2015-03" db="EMBL/GenBank/DDBJ databases">
        <title>RNA-seq based gene annotation and comparative genomics of four Zymoseptoria species reveal species-specific pathogenicity related genes and transposable element activity.</title>
        <authorList>
            <person name="Grandaubert J."/>
            <person name="Bhattacharyya A."/>
            <person name="Stukenbrock E.H."/>
        </authorList>
    </citation>
    <scope>NUCLEOTIDE SEQUENCE [LARGE SCALE GENOMIC DNA]</scope>
    <source>
        <strain evidence="1 2">Zb18110</strain>
    </source>
</reference>